<proteinExistence type="predicted"/>
<evidence type="ECO:0000256" key="1">
    <source>
        <dbReference type="SAM" id="MobiDB-lite"/>
    </source>
</evidence>
<feature type="compositionally biased region" description="Polar residues" evidence="1">
    <location>
        <begin position="199"/>
        <end position="208"/>
    </location>
</feature>
<keyword evidence="2" id="KW-0472">Membrane</keyword>
<keyword evidence="4" id="KW-1185">Reference proteome</keyword>
<sequence>MASFCSHFTTTAQHIWSLIKWKPRALTELYEREADPRARFLAYTVLYPLMAYSCAVLTFIDATSLYKGPPPTIRISVNGVEQESYAFYKADDAAPGKYARFAHVARQPIPNWLMPPPDMFYVVFFFFQLLHSWEYPLGRHRSHRLRSPYQWAVQVASGAVVQQFLMARNHGWRTLICVVVPWKMLLGSILEEPAEAENVGSTDPSQKSLQERERSPDDVWI</sequence>
<dbReference type="RefSeq" id="XP_020129186.1">
    <property type="nucleotide sequence ID" value="XM_020274752.1"/>
</dbReference>
<accession>A0A1J9QVA4</accession>
<evidence type="ECO:0000313" key="4">
    <source>
        <dbReference type="Proteomes" id="UP000183809"/>
    </source>
</evidence>
<comment type="caution">
    <text evidence="3">The sequence shown here is derived from an EMBL/GenBank/DDBJ whole genome shotgun (WGS) entry which is preliminary data.</text>
</comment>
<reference evidence="3 4" key="1">
    <citation type="submission" date="2016-10" db="EMBL/GenBank/DDBJ databases">
        <title>Proteomics and genomics reveal pathogen-plant mechanisms compatible with a hemibiotrophic lifestyle of Diplodia corticola.</title>
        <authorList>
            <person name="Fernandes I."/>
            <person name="De Jonge R."/>
            <person name="Van De Peer Y."/>
            <person name="Devreese B."/>
            <person name="Alves A."/>
            <person name="Esteves A.C."/>
        </authorList>
    </citation>
    <scope>NUCLEOTIDE SEQUENCE [LARGE SCALE GENOMIC DNA]</scope>
    <source>
        <strain evidence="3 4">CBS 112549</strain>
    </source>
</reference>
<dbReference type="AlphaFoldDB" id="A0A1J9QVA4"/>
<protein>
    <submittedName>
        <fullName evidence="3">Uncharacterized protein</fullName>
    </submittedName>
</protein>
<organism evidence="3 4">
    <name type="scientific">Diplodia corticola</name>
    <dbReference type="NCBI Taxonomy" id="236234"/>
    <lineage>
        <taxon>Eukaryota</taxon>
        <taxon>Fungi</taxon>
        <taxon>Dikarya</taxon>
        <taxon>Ascomycota</taxon>
        <taxon>Pezizomycotina</taxon>
        <taxon>Dothideomycetes</taxon>
        <taxon>Dothideomycetes incertae sedis</taxon>
        <taxon>Botryosphaeriales</taxon>
        <taxon>Botryosphaeriaceae</taxon>
        <taxon>Diplodia</taxon>
    </lineage>
</organism>
<feature type="compositionally biased region" description="Basic and acidic residues" evidence="1">
    <location>
        <begin position="209"/>
        <end position="221"/>
    </location>
</feature>
<name>A0A1J9QVA4_9PEZI</name>
<dbReference type="GeneID" id="31015013"/>
<gene>
    <name evidence="3" type="ORF">BKCO1_35000125</name>
</gene>
<dbReference type="Proteomes" id="UP000183809">
    <property type="component" value="Unassembled WGS sequence"/>
</dbReference>
<feature type="transmembrane region" description="Helical" evidence="2">
    <location>
        <begin position="40"/>
        <end position="60"/>
    </location>
</feature>
<evidence type="ECO:0000313" key="3">
    <source>
        <dbReference type="EMBL" id="OJD32926.1"/>
    </source>
</evidence>
<keyword evidence="2" id="KW-0812">Transmembrane</keyword>
<feature type="region of interest" description="Disordered" evidence="1">
    <location>
        <begin position="195"/>
        <end position="221"/>
    </location>
</feature>
<keyword evidence="2" id="KW-1133">Transmembrane helix</keyword>
<dbReference type="EMBL" id="MNUE01000035">
    <property type="protein sequence ID" value="OJD32926.1"/>
    <property type="molecule type" value="Genomic_DNA"/>
</dbReference>
<evidence type="ECO:0000256" key="2">
    <source>
        <dbReference type="SAM" id="Phobius"/>
    </source>
</evidence>
<feature type="transmembrane region" description="Helical" evidence="2">
    <location>
        <begin position="119"/>
        <end position="137"/>
    </location>
</feature>